<gene>
    <name evidence="1" type="ORF">Kpho02_19860</name>
</gene>
<organism evidence="1 2">
    <name type="scientific">Kitasatospora phosalacinea</name>
    <dbReference type="NCBI Taxonomy" id="2065"/>
    <lineage>
        <taxon>Bacteria</taxon>
        <taxon>Bacillati</taxon>
        <taxon>Actinomycetota</taxon>
        <taxon>Actinomycetes</taxon>
        <taxon>Kitasatosporales</taxon>
        <taxon>Streptomycetaceae</taxon>
        <taxon>Kitasatospora</taxon>
    </lineage>
</organism>
<dbReference type="AlphaFoldDB" id="A0A9W6Q7T4"/>
<sequence length="205" mass="22521">MVAVPENPWFETDDPEDEFGFSAAELAFAAALRERAGSWTVPPAYSWVGRPEDDSSLLAVVGLSDRDNRISLADIGVHLIGSTVRGDRLHNQLHYLPDRPTDLAMEATGSSGELAEAAATWFEAVLLRPVVRHEWEHNGQIYAERYLFADTGHALCQRYNRALAPQGQAESLTASGQVAERGWIHTGGLGRPTRTVNVRGRSTAW</sequence>
<evidence type="ECO:0000313" key="2">
    <source>
        <dbReference type="Proteomes" id="UP001165041"/>
    </source>
</evidence>
<dbReference type="Proteomes" id="UP001165041">
    <property type="component" value="Unassembled WGS sequence"/>
</dbReference>
<protein>
    <submittedName>
        <fullName evidence="1">Uncharacterized protein</fullName>
    </submittedName>
</protein>
<evidence type="ECO:0000313" key="1">
    <source>
        <dbReference type="EMBL" id="GLW69687.1"/>
    </source>
</evidence>
<comment type="caution">
    <text evidence="1">The sequence shown here is derived from an EMBL/GenBank/DDBJ whole genome shotgun (WGS) entry which is preliminary data.</text>
</comment>
<dbReference type="EMBL" id="BSSA01000005">
    <property type="protein sequence ID" value="GLW69687.1"/>
    <property type="molecule type" value="Genomic_DNA"/>
</dbReference>
<accession>A0A9W6Q7T4</accession>
<name>A0A9W6Q7T4_9ACTN</name>
<proteinExistence type="predicted"/>
<reference evidence="1" key="1">
    <citation type="submission" date="2023-02" db="EMBL/GenBank/DDBJ databases">
        <title>Kitasatospora phosalacinea NBRC 14627.</title>
        <authorList>
            <person name="Ichikawa N."/>
            <person name="Sato H."/>
            <person name="Tonouchi N."/>
        </authorList>
    </citation>
    <scope>NUCLEOTIDE SEQUENCE</scope>
    <source>
        <strain evidence="1">NBRC 14627</strain>
    </source>
</reference>